<accession>A0A7U3RZI1</accession>
<reference evidence="2" key="1">
    <citation type="submission" date="2020-10" db="EMBL/GenBank/DDBJ databases">
        <title>Genome-based taxonomic classification of the species Anabaenopsis elenkinii.</title>
        <authorList>
            <person name="Delbaje E."/>
            <person name="Andreote A.P.D."/>
            <person name="Pellegrinetti T.A."/>
            <person name="Cruz R.B."/>
            <person name="Branco L.H.Z."/>
            <person name="Fiore M.F."/>
        </authorList>
    </citation>
    <scope>NUCLEOTIDE SEQUENCE [LARGE SCALE GENOMIC DNA]</scope>
    <source>
        <strain evidence="2">CCIBt3563</strain>
    </source>
</reference>
<dbReference type="Pfam" id="PF11237">
    <property type="entry name" value="DUF3038"/>
    <property type="match status" value="1"/>
</dbReference>
<evidence type="ECO:0000313" key="1">
    <source>
        <dbReference type="EMBL" id="QOV21448.1"/>
    </source>
</evidence>
<dbReference type="EMBL" id="CP063311">
    <property type="protein sequence ID" value="QOV21448.1"/>
    <property type="molecule type" value="Genomic_DNA"/>
</dbReference>
<dbReference type="RefSeq" id="WP_200987103.1">
    <property type="nucleotide sequence ID" value="NZ_CP063311.1"/>
</dbReference>
<organism evidence="1 2">
    <name type="scientific">Anabaenopsis elenkinii CCIBt3563</name>
    <dbReference type="NCBI Taxonomy" id="2779889"/>
    <lineage>
        <taxon>Bacteria</taxon>
        <taxon>Bacillati</taxon>
        <taxon>Cyanobacteriota</taxon>
        <taxon>Cyanophyceae</taxon>
        <taxon>Nostocales</taxon>
        <taxon>Nodulariaceae</taxon>
        <taxon>Anabaenopsis</taxon>
    </lineage>
</organism>
<proteinExistence type="predicted"/>
<dbReference type="Proteomes" id="UP000593846">
    <property type="component" value="Chromosome"/>
</dbReference>
<dbReference type="AlphaFoldDB" id="A0A7U3RZI1"/>
<gene>
    <name evidence="1" type="ORF">IM676_11845</name>
</gene>
<keyword evidence="2" id="KW-1185">Reference proteome</keyword>
<name>A0A7U3RZI1_9CYAN</name>
<evidence type="ECO:0000313" key="2">
    <source>
        <dbReference type="Proteomes" id="UP000593846"/>
    </source>
</evidence>
<dbReference type="InterPro" id="IPR021399">
    <property type="entry name" value="DUF3038"/>
</dbReference>
<dbReference type="KEGG" id="aee:IM676_11845"/>
<sequence>MLNVMHSAADSATPNPQWEDLIQLPAPKTIQWENIKTQLDLVLLALEAFTGIGSEAMLSAAINLNLESRVPDRVALWRLRQSNPLRKGQGGRKKLDVEEARAIVLITCYLAKQHQELIRRAVGLLEQMAEKKREQRRAPLRYHQAALLGDYIDAFCNTYQERMEEDDQITTDILTNLALKLLVDLLFYSAPGGHRRLWLALIDSSNFR</sequence>
<protein>
    <submittedName>
        <fullName evidence="1">DUF3038 domain-containing protein</fullName>
    </submittedName>
</protein>